<keyword evidence="1" id="KW-1133">Transmembrane helix</keyword>
<feature type="transmembrane region" description="Helical" evidence="1">
    <location>
        <begin position="56"/>
        <end position="77"/>
    </location>
</feature>
<dbReference type="SUPFAM" id="SSF50998">
    <property type="entry name" value="Quinoprotein alcohol dehydrogenase-like"/>
    <property type="match status" value="1"/>
</dbReference>
<dbReference type="EMBL" id="CP023564">
    <property type="protein sequence ID" value="ATG56455.1"/>
    <property type="molecule type" value="Genomic_DNA"/>
</dbReference>
<evidence type="ECO:0000313" key="3">
    <source>
        <dbReference type="Proteomes" id="UP000217889"/>
    </source>
</evidence>
<reference evidence="2 3" key="1">
    <citation type="journal article" date="2014" name="Int. J. Syst. Evol. Microbiol.">
        <title>Brachybacterium ginsengisoli sp. nov., isolated from soil of a ginseng field.</title>
        <authorList>
            <person name="Hoang V.A."/>
            <person name="Kim Y.J."/>
            <person name="Nguyen N.L."/>
            <person name="Yang D.C."/>
        </authorList>
    </citation>
    <scope>NUCLEOTIDE SEQUENCE [LARGE SCALE GENOMIC DNA]</scope>
    <source>
        <strain evidence="2 3">DCY80</strain>
    </source>
</reference>
<sequence>MIGLAVVLLAAAGICALLGSHFLLGALRLAAGILAGLGLGAVLLALLPARLAVRPRVLVAGATALATMLVLTVPAVIATRVAPLADQAVLSIPALGEGDAVHSLPAPDSPVLVRRADGSAQVLIGQVPHSIEATPHDVLALSADGRRLVRATGASTEVILLDPTASTADGSLPSRSFEGTPIALDGDRLVQRTCSDGLCRNSGYDLGGSEEPLWVVSAPTETRGADPVGLEVAAVPGEAPGLLDAARATGVMPSVPLSFDPSQGWVQLDPGSGIPVGRILAGDEEECRIAATAEAVAAQDPLQASPLVITACSAEDGALTATAFRDGEVLWESAASPVGTWDVRIDHGRVLASGTEAGGDAPGEIIATEQRAAWTAPGGEGVAQAAAFTARIGLDGTAMVVSNESGQLLAYELADGANTWTLPLSTSEGEVRGTLSAGTAVVLDGVRRERPLEPRSTRLLRVIDVATGEVTSTDLVAAEVSAMRAVGGGRALVTVGDETLLLGA</sequence>
<keyword evidence="3" id="KW-1185">Reference proteome</keyword>
<organism evidence="2 3">
    <name type="scientific">Brachybacterium ginsengisoli</name>
    <dbReference type="NCBI Taxonomy" id="1331682"/>
    <lineage>
        <taxon>Bacteria</taxon>
        <taxon>Bacillati</taxon>
        <taxon>Actinomycetota</taxon>
        <taxon>Actinomycetes</taxon>
        <taxon>Micrococcales</taxon>
        <taxon>Dermabacteraceae</taxon>
        <taxon>Brachybacterium</taxon>
    </lineage>
</organism>
<dbReference type="KEGG" id="bgg:CFK41_03220"/>
<evidence type="ECO:0000313" key="2">
    <source>
        <dbReference type="EMBL" id="ATG56455.1"/>
    </source>
</evidence>
<dbReference type="AlphaFoldDB" id="A0A291H1Z0"/>
<gene>
    <name evidence="2" type="ORF">CFK41_03220</name>
</gene>
<keyword evidence="1" id="KW-0812">Transmembrane</keyword>
<proteinExistence type="predicted"/>
<dbReference type="InterPro" id="IPR015943">
    <property type="entry name" value="WD40/YVTN_repeat-like_dom_sf"/>
</dbReference>
<keyword evidence="1" id="KW-0472">Membrane</keyword>
<name>A0A291H1Z0_9MICO</name>
<protein>
    <submittedName>
        <fullName evidence="2">Uncharacterized protein</fullName>
    </submittedName>
</protein>
<accession>A0A291H1Z0</accession>
<dbReference type="InterPro" id="IPR011047">
    <property type="entry name" value="Quinoprotein_ADH-like_sf"/>
</dbReference>
<dbReference type="Proteomes" id="UP000217889">
    <property type="component" value="Chromosome"/>
</dbReference>
<evidence type="ECO:0000256" key="1">
    <source>
        <dbReference type="SAM" id="Phobius"/>
    </source>
</evidence>
<dbReference type="Gene3D" id="2.130.10.10">
    <property type="entry name" value="YVTN repeat-like/Quinoprotein amine dehydrogenase"/>
    <property type="match status" value="1"/>
</dbReference>
<feature type="transmembrane region" description="Helical" evidence="1">
    <location>
        <begin position="29"/>
        <end position="49"/>
    </location>
</feature>